<accession>A0A9N9FN13</accession>
<keyword evidence="2" id="KW-1185">Reference proteome</keyword>
<name>A0A9N9FN13_9GLOM</name>
<gene>
    <name evidence="1" type="ORF">FCALED_LOCUS5814</name>
</gene>
<dbReference type="AlphaFoldDB" id="A0A9N9FN13"/>
<dbReference type="Proteomes" id="UP000789570">
    <property type="component" value="Unassembled WGS sequence"/>
</dbReference>
<evidence type="ECO:0000313" key="2">
    <source>
        <dbReference type="Proteomes" id="UP000789570"/>
    </source>
</evidence>
<comment type="caution">
    <text evidence="1">The sequence shown here is derived from an EMBL/GenBank/DDBJ whole genome shotgun (WGS) entry which is preliminary data.</text>
</comment>
<reference evidence="1" key="1">
    <citation type="submission" date="2021-06" db="EMBL/GenBank/DDBJ databases">
        <authorList>
            <person name="Kallberg Y."/>
            <person name="Tangrot J."/>
            <person name="Rosling A."/>
        </authorList>
    </citation>
    <scope>NUCLEOTIDE SEQUENCE</scope>
    <source>
        <strain evidence="1">UK204</strain>
    </source>
</reference>
<sequence length="112" mass="13482">MYDFQRQRSDERTYSSVSRTLKGEVFLTKVSSMIFLSVKYDKEENDSYSPDYEQNVIFGYLNDDDETLQETSFFDNANELERETPSKIPQRVTFYTDNNRRSPFPRRVWVFQ</sequence>
<proteinExistence type="predicted"/>
<organism evidence="1 2">
    <name type="scientific">Funneliformis caledonium</name>
    <dbReference type="NCBI Taxonomy" id="1117310"/>
    <lineage>
        <taxon>Eukaryota</taxon>
        <taxon>Fungi</taxon>
        <taxon>Fungi incertae sedis</taxon>
        <taxon>Mucoromycota</taxon>
        <taxon>Glomeromycotina</taxon>
        <taxon>Glomeromycetes</taxon>
        <taxon>Glomerales</taxon>
        <taxon>Glomeraceae</taxon>
        <taxon>Funneliformis</taxon>
    </lineage>
</organism>
<evidence type="ECO:0000313" key="1">
    <source>
        <dbReference type="EMBL" id="CAG8544656.1"/>
    </source>
</evidence>
<dbReference type="EMBL" id="CAJVPQ010001305">
    <property type="protein sequence ID" value="CAG8544656.1"/>
    <property type="molecule type" value="Genomic_DNA"/>
</dbReference>
<protein>
    <submittedName>
        <fullName evidence="1">8701_t:CDS:1</fullName>
    </submittedName>
</protein>